<dbReference type="SUPFAM" id="SSF53474">
    <property type="entry name" value="alpha/beta-Hydrolases"/>
    <property type="match status" value="1"/>
</dbReference>
<dbReference type="InterPro" id="IPR029058">
    <property type="entry name" value="AB_hydrolase_fold"/>
</dbReference>
<reference evidence="2" key="1">
    <citation type="submission" date="2024-02" db="EMBL/GenBank/DDBJ databases">
        <authorList>
            <consortium name="ELIXIR-Norway"/>
            <consortium name="Elixir Norway"/>
        </authorList>
    </citation>
    <scope>NUCLEOTIDE SEQUENCE</scope>
</reference>
<dbReference type="Gene3D" id="3.40.50.1820">
    <property type="entry name" value="alpha/beta hydrolase"/>
    <property type="match status" value="1"/>
</dbReference>
<dbReference type="EMBL" id="CAXAQS010000474">
    <property type="protein sequence ID" value="CAK9251735.1"/>
    <property type="molecule type" value="Genomic_DNA"/>
</dbReference>
<dbReference type="PANTHER" id="PTHR22753">
    <property type="entry name" value="TRANSMEMBRANE PROTEIN 68"/>
    <property type="match status" value="1"/>
</dbReference>
<gene>
    <name evidence="2" type="ORF">CSSPJE1EN1_LOCUS27113</name>
</gene>
<name>A0ABP0VBB0_9BRYO</name>
<evidence type="ECO:0000313" key="2">
    <source>
        <dbReference type="EMBL" id="CAK9251735.1"/>
    </source>
</evidence>
<sequence>MVVMAMRVFSRTPLCVHHQKFASTTTTTTTTASSSFFPFRGLTAAAGAPPPNCSSSSQKSGVHSLKNTSSSAGAVTTEEEEEVEELGTLLRRRRTETITGEPPSCPVPNFAPGANEVTLLDPLNLLPKALQQQQKKAATHDDDNDRPLLLYVPGMDCSGKGIASQLPTLAAAGYDVRCVYIPSDNRSTWQELVQMDLMLPLMVKRNRVSIKFHETLLSPIDFVPAECGAWRFSMLNDSTGLSDVDIQSINMPTLLFASAKDWVLPSMAECARLQCLLPNAKRVILPESSGHTALLEDSIDLAKMLQTHGFVVPPEPTSTLLHLSSLASSPSTTTPQPDAPLFKRQHAVLDNRLDELGRLLEPWRILTSPLVSGAETLPDAAAELFLRGFHARGLAHPAHWSSGVGPVFERQEGESVLLFPGGAREVCKRKGVLQGEEYKLLWKPTVDFVRMASSHNAIIVPFALLGADEAYKILLDGDDILASPLGPLVQAVYDQLKLSTDSIYPLTGLPVLGLPSLIPVPSIERIYIHFADPIDTANYNCSLRNQQEVCVFRMAKSNALCNFVDSLDSKL</sequence>
<evidence type="ECO:0000256" key="1">
    <source>
        <dbReference type="SAM" id="MobiDB-lite"/>
    </source>
</evidence>
<proteinExistence type="predicted"/>
<feature type="region of interest" description="Disordered" evidence="1">
    <location>
        <begin position="47"/>
        <end position="82"/>
    </location>
</feature>
<protein>
    <submittedName>
        <fullName evidence="2">Uncharacterized protein</fullName>
    </submittedName>
</protein>
<comment type="caution">
    <text evidence="2">The sequence shown here is derived from an EMBL/GenBank/DDBJ whole genome shotgun (WGS) entry which is preliminary data.</text>
</comment>
<dbReference type="PANTHER" id="PTHR22753:SF48">
    <property type="entry name" value="PHOSPHOLIPID_GLYCEROL ACYLTRANSFERASE DOMAIN-CONTAINING PROTEIN"/>
    <property type="match status" value="1"/>
</dbReference>
<organism evidence="2 3">
    <name type="scientific">Sphagnum jensenii</name>
    <dbReference type="NCBI Taxonomy" id="128206"/>
    <lineage>
        <taxon>Eukaryota</taxon>
        <taxon>Viridiplantae</taxon>
        <taxon>Streptophyta</taxon>
        <taxon>Embryophyta</taxon>
        <taxon>Bryophyta</taxon>
        <taxon>Sphagnophytina</taxon>
        <taxon>Sphagnopsida</taxon>
        <taxon>Sphagnales</taxon>
        <taxon>Sphagnaceae</taxon>
        <taxon>Sphagnum</taxon>
    </lineage>
</organism>
<evidence type="ECO:0000313" key="3">
    <source>
        <dbReference type="Proteomes" id="UP001497444"/>
    </source>
</evidence>
<keyword evidence="3" id="KW-1185">Reference proteome</keyword>
<accession>A0ABP0VBB0</accession>
<feature type="compositionally biased region" description="Polar residues" evidence="1">
    <location>
        <begin position="53"/>
        <end position="74"/>
    </location>
</feature>
<dbReference type="Proteomes" id="UP001497444">
    <property type="component" value="Unassembled WGS sequence"/>
</dbReference>